<proteinExistence type="predicted"/>
<accession>A0A8D9H5G6</accession>
<gene>
    <name evidence="2" type="ORF">BRAPAZ1V2_A02P22350.2</name>
</gene>
<dbReference type="Proteomes" id="UP000694005">
    <property type="component" value="Chromosome A02"/>
</dbReference>
<evidence type="ECO:0000313" key="3">
    <source>
        <dbReference type="Proteomes" id="UP000694005"/>
    </source>
</evidence>
<protein>
    <submittedName>
        <fullName evidence="2">Uncharacterized protein</fullName>
    </submittedName>
</protein>
<reference evidence="2 3" key="1">
    <citation type="submission" date="2021-07" db="EMBL/GenBank/DDBJ databases">
        <authorList>
            <consortium name="Genoscope - CEA"/>
            <person name="William W."/>
        </authorList>
    </citation>
    <scope>NUCLEOTIDE SEQUENCE [LARGE SCALE GENOMIC DNA]</scope>
</reference>
<feature type="compositionally biased region" description="Basic and acidic residues" evidence="1">
    <location>
        <begin position="37"/>
        <end position="52"/>
    </location>
</feature>
<dbReference type="Gramene" id="A02p22350.2_BraZ1">
    <property type="protein sequence ID" value="A02p22350.2_BraZ1.CDS.1"/>
    <property type="gene ID" value="A02g22350.2_BraZ1"/>
</dbReference>
<organism evidence="2 3">
    <name type="scientific">Brassica campestris</name>
    <name type="common">Field mustard</name>
    <dbReference type="NCBI Taxonomy" id="3711"/>
    <lineage>
        <taxon>Eukaryota</taxon>
        <taxon>Viridiplantae</taxon>
        <taxon>Streptophyta</taxon>
        <taxon>Embryophyta</taxon>
        <taxon>Tracheophyta</taxon>
        <taxon>Spermatophyta</taxon>
        <taxon>Magnoliopsida</taxon>
        <taxon>eudicotyledons</taxon>
        <taxon>Gunneridae</taxon>
        <taxon>Pentapetalae</taxon>
        <taxon>rosids</taxon>
        <taxon>malvids</taxon>
        <taxon>Brassicales</taxon>
        <taxon>Brassicaceae</taxon>
        <taxon>Brassiceae</taxon>
        <taxon>Brassica</taxon>
    </lineage>
</organism>
<feature type="region of interest" description="Disordered" evidence="1">
    <location>
        <begin position="34"/>
        <end position="100"/>
    </location>
</feature>
<evidence type="ECO:0000256" key="1">
    <source>
        <dbReference type="SAM" id="MobiDB-lite"/>
    </source>
</evidence>
<dbReference type="EMBL" id="LS974618">
    <property type="protein sequence ID" value="CAG7893283.1"/>
    <property type="molecule type" value="Genomic_DNA"/>
</dbReference>
<evidence type="ECO:0000313" key="2">
    <source>
        <dbReference type="EMBL" id="CAG7893283.1"/>
    </source>
</evidence>
<sequence length="138" mass="15900">MNSYLSARFSSLGLSLSPTSLNLQESECSMVSSRFEQQLRRGEKMSRRDGETRSSGLDAGETRASRCGEATEEHELVQQRRWRSSSLSVEEKKKKRRRQTRFYKTLRFKTPIAANKRSDSGTQRLAIEPYFSCLYICS</sequence>
<feature type="compositionally biased region" description="Basic and acidic residues" evidence="1">
    <location>
        <begin position="60"/>
        <end position="78"/>
    </location>
</feature>
<name>A0A8D9H5G6_BRACM</name>
<dbReference type="AlphaFoldDB" id="A0A8D9H5G6"/>